<dbReference type="HOGENOM" id="CLU_035174_0_0_1"/>
<dbReference type="CDD" id="cd00202">
    <property type="entry name" value="ZnF_GATA"/>
    <property type="match status" value="1"/>
</dbReference>
<feature type="compositionally biased region" description="Polar residues" evidence="7">
    <location>
        <begin position="396"/>
        <end position="412"/>
    </location>
</feature>
<dbReference type="Pfam" id="PF00320">
    <property type="entry name" value="GATA"/>
    <property type="match status" value="1"/>
</dbReference>
<feature type="compositionally biased region" description="Basic and acidic residues" evidence="7">
    <location>
        <begin position="201"/>
        <end position="211"/>
    </location>
</feature>
<sequence length="580" mass="65072">MQAPNVYPYPETQFQPLPRFQYGPPQVVFDHCAPRVDPLQTTVTVNSPLPMQQHYNSHNTNIHTANNNYAYYYHHLHKNNNNNNNNNDNNNNNNNINNNICTALPAANIQIPNTSFYRNTQQIPSAPQRLISIIPDPHMPPNISHFQLNNIHPQMHVPVAHNAHFQQAPAYNNTTSSGSSIGSCSSNSTNNSNNNINNGDKTVESNENEARELASERYHHELNRVVSSSKLFENNGTTTASDLNIQSTIEELDRLKSLSNSTHFKQNIAIQNLYSLQNHVTTIERRLTGLLDDRQQQQQQQQQQNSESSSTTSLSNKIKLPSLQELTNSISTQHSPTTYDNKRHVSESGPKSTTAHGQLFHHRSLLATSSSSSSPTAGSVPLQKLQMPGHDESNDPNKSASSPPFNSITFIPTTTLSSTVQTQLKSNTTSNLNTKKKNNRGRPRAIQRQPTLTTSAHFINNANPNTAVISTKNPAPHKDEKDPNAKKIIEFCFHCGETETPEWRKGPYGTRTLCNACGLFYRKVTKKFGSKSSNLLLRYRRAIALANDRRIPDFITIPNRFIHDMDSDQTLDSEYNTILQ</sequence>
<feature type="region of interest" description="Disordered" evidence="7">
    <location>
        <begin position="293"/>
        <end position="449"/>
    </location>
</feature>
<evidence type="ECO:0000256" key="3">
    <source>
        <dbReference type="ARBA" id="ARBA00022833"/>
    </source>
</evidence>
<dbReference type="InterPro" id="IPR000679">
    <property type="entry name" value="Znf_GATA"/>
</dbReference>
<dbReference type="GO" id="GO:0043565">
    <property type="term" value="F:sequence-specific DNA binding"/>
    <property type="evidence" value="ECO:0007669"/>
    <property type="project" value="InterPro"/>
</dbReference>
<dbReference type="SMART" id="SM00401">
    <property type="entry name" value="ZnF_GATA"/>
    <property type="match status" value="1"/>
</dbReference>
<feature type="compositionally biased region" description="Low complexity" evidence="7">
    <location>
        <begin position="296"/>
        <end position="315"/>
    </location>
</feature>
<feature type="compositionally biased region" description="Low complexity" evidence="7">
    <location>
        <begin position="413"/>
        <end position="433"/>
    </location>
</feature>
<evidence type="ECO:0000256" key="5">
    <source>
        <dbReference type="ARBA" id="ARBA00023163"/>
    </source>
</evidence>
<accession>J8LQ62</accession>
<keyword evidence="4" id="KW-0805">Transcription regulation</keyword>
<keyword evidence="10" id="KW-1185">Reference proteome</keyword>
<comment type="caution">
    <text evidence="9">The sequence shown here is derived from an EMBL/GenBank/DDBJ whole genome shotgun (WGS) entry which is preliminary data.</text>
</comment>
<evidence type="ECO:0000256" key="4">
    <source>
        <dbReference type="ARBA" id="ARBA00023015"/>
    </source>
</evidence>
<keyword evidence="3" id="KW-0862">Zinc</keyword>
<feature type="compositionally biased region" description="Low complexity" evidence="7">
    <location>
        <begin position="172"/>
        <end position="199"/>
    </location>
</feature>
<evidence type="ECO:0000256" key="7">
    <source>
        <dbReference type="SAM" id="MobiDB-lite"/>
    </source>
</evidence>
<evidence type="ECO:0000259" key="8">
    <source>
        <dbReference type="PROSITE" id="PS50114"/>
    </source>
</evidence>
<dbReference type="PANTHER" id="PTHR47172">
    <property type="entry name" value="OS01G0976800 PROTEIN"/>
    <property type="match status" value="1"/>
</dbReference>
<evidence type="ECO:0000256" key="6">
    <source>
        <dbReference type="PROSITE-ProRule" id="PRU00094"/>
    </source>
</evidence>
<feature type="compositionally biased region" description="Basic residues" evidence="7">
    <location>
        <begin position="434"/>
        <end position="445"/>
    </location>
</feature>
<name>J8LQ62_SACAR</name>
<feature type="compositionally biased region" description="Low complexity" evidence="7">
    <location>
        <begin position="365"/>
        <end position="379"/>
    </location>
</feature>
<keyword evidence="1" id="KW-0479">Metal-binding</keyword>
<organism evidence="9 10">
    <name type="scientific">Saccharomyces arboricola (strain H-6 / AS 2.3317 / CBS 10644)</name>
    <name type="common">Yeast</name>
    <dbReference type="NCBI Taxonomy" id="1160507"/>
    <lineage>
        <taxon>Eukaryota</taxon>
        <taxon>Fungi</taxon>
        <taxon>Dikarya</taxon>
        <taxon>Ascomycota</taxon>
        <taxon>Saccharomycotina</taxon>
        <taxon>Saccharomycetes</taxon>
        <taxon>Saccharomycetales</taxon>
        <taxon>Saccharomycetaceae</taxon>
        <taxon>Saccharomyces</taxon>
    </lineage>
</organism>
<gene>
    <name evidence="9" type="ORF">SU7_0667</name>
</gene>
<evidence type="ECO:0000313" key="9">
    <source>
        <dbReference type="EMBL" id="EJS44242.1"/>
    </source>
</evidence>
<dbReference type="GO" id="GO:0006355">
    <property type="term" value="P:regulation of DNA-templated transcription"/>
    <property type="evidence" value="ECO:0007669"/>
    <property type="project" value="InterPro"/>
</dbReference>
<dbReference type="PANTHER" id="PTHR47172:SF24">
    <property type="entry name" value="GATA ZINC FINGER DOMAIN-CONTAINING PROTEIN 14-RELATED"/>
    <property type="match status" value="1"/>
</dbReference>
<dbReference type="EMBL" id="ALIE01000042">
    <property type="protein sequence ID" value="EJS44242.1"/>
    <property type="molecule type" value="Genomic_DNA"/>
</dbReference>
<dbReference type="PROSITE" id="PS50114">
    <property type="entry name" value="GATA_ZN_FINGER_2"/>
    <property type="match status" value="1"/>
</dbReference>
<keyword evidence="2 6" id="KW-0863">Zinc-finger</keyword>
<feature type="compositionally biased region" description="Polar residues" evidence="7">
    <location>
        <begin position="324"/>
        <end position="339"/>
    </location>
</feature>
<dbReference type="Proteomes" id="UP000006968">
    <property type="component" value="Chromosome IV"/>
</dbReference>
<reference evidence="9 10" key="1">
    <citation type="journal article" date="2013" name="BMC Genomics">
        <title>High quality de novo sequencing and assembly of the Saccharomyces arboricolus genome.</title>
        <authorList>
            <person name="Liti G."/>
            <person name="Nguyen Ba A.N."/>
            <person name="Blythe M."/>
            <person name="Mueller C.A."/>
            <person name="Bergstroem A."/>
            <person name="Cubillos F.A."/>
            <person name="Dafhnis-Calas F."/>
            <person name="Khoshraftar S."/>
            <person name="Malla S."/>
            <person name="Mehta N."/>
            <person name="Siow C.C."/>
            <person name="Warringer J."/>
            <person name="Moses A.M."/>
            <person name="Louis E.J."/>
            <person name="Nieduszynski C.A."/>
        </authorList>
    </citation>
    <scope>NUCLEOTIDE SEQUENCE [LARGE SCALE GENOMIC DNA]</scope>
    <source>
        <strain evidence="10">H-6 / AS 2.3317 / CBS 10644</strain>
    </source>
</reference>
<proteinExistence type="predicted"/>
<dbReference type="Gene3D" id="3.30.50.10">
    <property type="entry name" value="Erythroid Transcription Factor GATA-1, subunit A"/>
    <property type="match status" value="1"/>
</dbReference>
<dbReference type="PROSITE" id="PS00344">
    <property type="entry name" value="GATA_ZN_FINGER_1"/>
    <property type="match status" value="1"/>
</dbReference>
<keyword evidence="5" id="KW-0804">Transcription</keyword>
<dbReference type="SUPFAM" id="SSF57716">
    <property type="entry name" value="Glucocorticoid receptor-like (DNA-binding domain)"/>
    <property type="match status" value="1"/>
</dbReference>
<evidence type="ECO:0000256" key="2">
    <source>
        <dbReference type="ARBA" id="ARBA00022771"/>
    </source>
</evidence>
<dbReference type="OrthoDB" id="2162994at2759"/>
<protein>
    <submittedName>
        <fullName evidence="9">Gat2p</fullName>
    </submittedName>
</protein>
<dbReference type="AlphaFoldDB" id="J8LQ62"/>
<dbReference type="GO" id="GO:0008270">
    <property type="term" value="F:zinc ion binding"/>
    <property type="evidence" value="ECO:0007669"/>
    <property type="project" value="UniProtKB-KW"/>
</dbReference>
<feature type="region of interest" description="Disordered" evidence="7">
    <location>
        <begin position="170"/>
        <end position="211"/>
    </location>
</feature>
<dbReference type="InterPro" id="IPR013088">
    <property type="entry name" value="Znf_NHR/GATA"/>
</dbReference>
<evidence type="ECO:0000256" key="1">
    <source>
        <dbReference type="ARBA" id="ARBA00022723"/>
    </source>
</evidence>
<feature type="domain" description="GATA-type" evidence="8">
    <location>
        <begin position="492"/>
        <end position="522"/>
    </location>
</feature>
<evidence type="ECO:0000313" key="10">
    <source>
        <dbReference type="Proteomes" id="UP000006968"/>
    </source>
</evidence>